<dbReference type="CDD" id="cd04793">
    <property type="entry name" value="LanC"/>
    <property type="match status" value="1"/>
</dbReference>
<gene>
    <name evidence="1" type="ORF">BV401_15610</name>
</gene>
<dbReference type="PRINTS" id="PR01950">
    <property type="entry name" value="LANCSUPER"/>
</dbReference>
<dbReference type="SMART" id="SM01260">
    <property type="entry name" value="LANC_like"/>
    <property type="match status" value="1"/>
</dbReference>
<keyword evidence="2" id="KW-1185">Reference proteome</keyword>
<evidence type="ECO:0000313" key="1">
    <source>
        <dbReference type="EMBL" id="AQA11692.1"/>
    </source>
</evidence>
<dbReference type="SUPFAM" id="SSF158745">
    <property type="entry name" value="LanC-like"/>
    <property type="match status" value="1"/>
</dbReference>
<sequence>MITPQNDYDVQTAVDLIADRLASPEQARTWNLTHGWWPQSLANGAVGVALLHIERARIGLASWQRAHDWLACAAAGGAVGGPDSHPFYGVPALTFALHAAATGWPDRYSRALETLDKHLAATVQARLAAAHARIDRGEPPALAEFDAIRGLSGMAALLMCREVHTDLARQVIAYLVRLTEPIEDGEELLPGWWSALAPSGAPSTDFPRGHGNNGMAHGIAGPLAALSLATFHGITAPGQSKAIERICSWLDRWQQQGLAGPWWPYWITREQLGTGDPGIGPSRPSWCYGAAGIARAQQLAALALGDTARQHMAEDTLLRAVTDPGQLDQTTDASLCHGFAGLIHLTQLAAADAINPGLAQALPHLLQRLVPAGPQVLADSLLAPPQGAAAIGLLEGAAGIAMALHSTQEGTSAATVWNACLLIN</sequence>
<dbReference type="EMBL" id="CP019458">
    <property type="protein sequence ID" value="AQA11692.1"/>
    <property type="molecule type" value="Genomic_DNA"/>
</dbReference>
<dbReference type="PRINTS" id="PR01955">
    <property type="entry name" value="LANCFRANKIA"/>
</dbReference>
<organism evidence="1 2">
    <name type="scientific">Streptomyces autolyticus</name>
    <dbReference type="NCBI Taxonomy" id="75293"/>
    <lineage>
        <taxon>Bacteria</taxon>
        <taxon>Bacillati</taxon>
        <taxon>Actinomycetota</taxon>
        <taxon>Actinomycetes</taxon>
        <taxon>Kitasatosporales</taxon>
        <taxon>Streptomycetaceae</taxon>
        <taxon>Streptomyces</taxon>
    </lineage>
</organism>
<accession>A0ABN4W6K5</accession>
<dbReference type="RefSeq" id="WP_079257512.1">
    <property type="nucleotide sequence ID" value="NZ_CP019458.1"/>
</dbReference>
<dbReference type="Gene3D" id="1.50.10.20">
    <property type="match status" value="1"/>
</dbReference>
<protein>
    <submittedName>
        <fullName evidence="1">Lanthionine biosynthesis cyclase LanC</fullName>
    </submittedName>
</protein>
<dbReference type="InterPro" id="IPR033889">
    <property type="entry name" value="LanC"/>
</dbReference>
<proteinExistence type="predicted"/>
<dbReference type="Pfam" id="PF05147">
    <property type="entry name" value="LANC_like"/>
    <property type="match status" value="1"/>
</dbReference>
<reference evidence="1 2" key="1">
    <citation type="journal article" date="2017" name="J. Biotechnol.">
        <title>The complete genome sequence of Streptomyces autolyticus CGMCC 0516, the producer of geldanamycin, autolytimycin, reblastatin and elaiophylin.</title>
        <authorList>
            <person name="Yin M."/>
            <person name="Jiang M."/>
            <person name="Ren Z."/>
            <person name="Dong Y."/>
            <person name="Lu T."/>
        </authorList>
    </citation>
    <scope>NUCLEOTIDE SEQUENCE [LARGE SCALE GENOMIC DNA]</scope>
    <source>
        <strain evidence="1 2">CGMCC0516</strain>
    </source>
</reference>
<dbReference type="Proteomes" id="UP000187851">
    <property type="component" value="Chromosome"/>
</dbReference>
<dbReference type="InterPro" id="IPR007822">
    <property type="entry name" value="LANC-like"/>
</dbReference>
<evidence type="ECO:0000313" key="2">
    <source>
        <dbReference type="Proteomes" id="UP000187851"/>
    </source>
</evidence>
<name>A0ABN4W6K5_9ACTN</name>